<dbReference type="InterPro" id="IPR050222">
    <property type="entry name" value="MATE_MdtK"/>
</dbReference>
<evidence type="ECO:0000256" key="10">
    <source>
        <dbReference type="ARBA" id="ARBA00023065"/>
    </source>
</evidence>
<sequence>MTKTKQILNLALPAMVENILQMLMGVVDSYLVAQVGLVAVSGVSVANNIITIYQAIFIALGASCASLIAKSLGQKDSQKTNRFIWDSILITVGLSLLLGLISLLAGKSILNLLGTEAAVTEASSLYLALVGGGILFLGLMTTFGSILRAQGKPRLSMNVSLIANLLNALLSACAVYIFHWGIAGVAGATVLSRLIGTLILWQAMQLDRKTIQITKPFNRELFNLVLPAAGERLMMRAGDVVIIAIVVKFGTEVVAGNAIGETLTQFNYMPGMGVATATVILVAHSLGSQKKEEIRSLVAASYWISTGLMILVAGAVFLFGPQLTGLFTDNSRAVDASMVVILYSFMGNPVTSGTLIYTATWQGLGEAKMPFYATTFGMWVIRIFAGYFLGISLGLGLAGVWIATVLDNLFRFIFLYIRYQKYMKTI</sequence>
<dbReference type="InterPro" id="IPR048279">
    <property type="entry name" value="MdtK-like"/>
</dbReference>
<evidence type="ECO:0000256" key="4">
    <source>
        <dbReference type="ARBA" id="ARBA00020268"/>
    </source>
</evidence>
<accession>A0ABS2PTF0</accession>
<organism evidence="14 15">
    <name type="scientific">Streptococcus loxodontisalivarius</name>
    <dbReference type="NCBI Taxonomy" id="1349415"/>
    <lineage>
        <taxon>Bacteria</taxon>
        <taxon>Bacillati</taxon>
        <taxon>Bacillota</taxon>
        <taxon>Bacilli</taxon>
        <taxon>Lactobacillales</taxon>
        <taxon>Streptococcaceae</taxon>
        <taxon>Streptococcus</taxon>
    </lineage>
</organism>
<dbReference type="RefSeq" id="WP_205010066.1">
    <property type="nucleotide sequence ID" value="NZ_JAFBEH010000032.1"/>
</dbReference>
<evidence type="ECO:0000256" key="13">
    <source>
        <dbReference type="SAM" id="Phobius"/>
    </source>
</evidence>
<reference evidence="14 15" key="1">
    <citation type="submission" date="2021-01" db="EMBL/GenBank/DDBJ databases">
        <title>Genomic Encyclopedia of Type Strains, Phase IV (KMG-IV): sequencing the most valuable type-strain genomes for metagenomic binning, comparative biology and taxonomic classification.</title>
        <authorList>
            <person name="Goeker M."/>
        </authorList>
    </citation>
    <scope>NUCLEOTIDE SEQUENCE [LARGE SCALE GENOMIC DNA]</scope>
    <source>
        <strain evidence="14 15">DSM 27382</strain>
    </source>
</reference>
<dbReference type="PANTHER" id="PTHR43298">
    <property type="entry name" value="MULTIDRUG RESISTANCE PROTEIN NORM-RELATED"/>
    <property type="match status" value="1"/>
</dbReference>
<feature type="transmembrane region" description="Helical" evidence="13">
    <location>
        <begin position="159"/>
        <end position="178"/>
    </location>
</feature>
<dbReference type="InterPro" id="IPR002528">
    <property type="entry name" value="MATE_fam"/>
</dbReference>
<evidence type="ECO:0000256" key="9">
    <source>
        <dbReference type="ARBA" id="ARBA00022989"/>
    </source>
</evidence>
<keyword evidence="8 13" id="KW-0812">Transmembrane</keyword>
<keyword evidence="5" id="KW-0813">Transport</keyword>
<keyword evidence="15" id="KW-1185">Reference proteome</keyword>
<evidence type="ECO:0000313" key="14">
    <source>
        <dbReference type="EMBL" id="MBM7643196.1"/>
    </source>
</evidence>
<feature type="transmembrane region" description="Helical" evidence="13">
    <location>
        <begin position="299"/>
        <end position="320"/>
    </location>
</feature>
<evidence type="ECO:0000256" key="6">
    <source>
        <dbReference type="ARBA" id="ARBA00022449"/>
    </source>
</evidence>
<gene>
    <name evidence="14" type="ORF">JOC28_001497</name>
</gene>
<feature type="transmembrane region" description="Helical" evidence="13">
    <location>
        <begin position="266"/>
        <end position="287"/>
    </location>
</feature>
<evidence type="ECO:0000256" key="3">
    <source>
        <dbReference type="ARBA" id="ARBA00010199"/>
    </source>
</evidence>
<evidence type="ECO:0000256" key="7">
    <source>
        <dbReference type="ARBA" id="ARBA00022475"/>
    </source>
</evidence>
<dbReference type="EMBL" id="JAFBEH010000032">
    <property type="protein sequence ID" value="MBM7643196.1"/>
    <property type="molecule type" value="Genomic_DNA"/>
</dbReference>
<evidence type="ECO:0000256" key="12">
    <source>
        <dbReference type="ARBA" id="ARBA00031636"/>
    </source>
</evidence>
<comment type="function">
    <text evidence="1">Multidrug efflux pump.</text>
</comment>
<feature type="transmembrane region" description="Helical" evidence="13">
    <location>
        <begin position="125"/>
        <end position="147"/>
    </location>
</feature>
<dbReference type="PIRSF" id="PIRSF006603">
    <property type="entry name" value="DinF"/>
    <property type="match status" value="1"/>
</dbReference>
<name>A0ABS2PTF0_9STRE</name>
<comment type="caution">
    <text evidence="14">The sequence shown here is derived from an EMBL/GenBank/DDBJ whole genome shotgun (WGS) entry which is preliminary data.</text>
</comment>
<feature type="transmembrane region" description="Helical" evidence="13">
    <location>
        <begin position="340"/>
        <end position="359"/>
    </location>
</feature>
<proteinExistence type="inferred from homology"/>
<evidence type="ECO:0000256" key="1">
    <source>
        <dbReference type="ARBA" id="ARBA00003408"/>
    </source>
</evidence>
<dbReference type="Proteomes" id="UP000697472">
    <property type="component" value="Unassembled WGS sequence"/>
</dbReference>
<evidence type="ECO:0000256" key="11">
    <source>
        <dbReference type="ARBA" id="ARBA00023136"/>
    </source>
</evidence>
<dbReference type="Pfam" id="PF01554">
    <property type="entry name" value="MatE"/>
    <property type="match status" value="2"/>
</dbReference>
<comment type="subcellular location">
    <subcellularLocation>
        <location evidence="2">Cell membrane</location>
        <topology evidence="2">Multi-pass membrane protein</topology>
    </subcellularLocation>
</comment>
<feature type="transmembrane region" description="Helical" evidence="13">
    <location>
        <begin position="240"/>
        <end position="260"/>
    </location>
</feature>
<feature type="transmembrane region" description="Helical" evidence="13">
    <location>
        <begin position="52"/>
        <end position="72"/>
    </location>
</feature>
<keyword evidence="6" id="KW-0050">Antiport</keyword>
<keyword evidence="9 13" id="KW-1133">Transmembrane helix</keyword>
<dbReference type="PANTHER" id="PTHR43298:SF2">
    <property type="entry name" value="FMN_FAD EXPORTER YEEO-RELATED"/>
    <property type="match status" value="1"/>
</dbReference>
<evidence type="ECO:0000256" key="8">
    <source>
        <dbReference type="ARBA" id="ARBA00022692"/>
    </source>
</evidence>
<dbReference type="NCBIfam" id="TIGR00797">
    <property type="entry name" value="matE"/>
    <property type="match status" value="1"/>
</dbReference>
<feature type="transmembrane region" description="Helical" evidence="13">
    <location>
        <begin position="84"/>
        <end position="105"/>
    </location>
</feature>
<evidence type="ECO:0000256" key="2">
    <source>
        <dbReference type="ARBA" id="ARBA00004651"/>
    </source>
</evidence>
<evidence type="ECO:0000256" key="5">
    <source>
        <dbReference type="ARBA" id="ARBA00022448"/>
    </source>
</evidence>
<keyword evidence="11 13" id="KW-0472">Membrane</keyword>
<evidence type="ECO:0000313" key="15">
    <source>
        <dbReference type="Proteomes" id="UP000697472"/>
    </source>
</evidence>
<comment type="similarity">
    <text evidence="3">Belongs to the multi antimicrobial extrusion (MATE) (TC 2.A.66.1) family.</text>
</comment>
<protein>
    <recommendedName>
        <fullName evidence="4">Probable multidrug resistance protein NorM</fullName>
    </recommendedName>
    <alternativeName>
        <fullName evidence="12">Multidrug-efflux transporter</fullName>
    </alternativeName>
</protein>
<keyword evidence="10" id="KW-0406">Ion transport</keyword>
<keyword evidence="7" id="KW-1003">Cell membrane</keyword>